<evidence type="ECO:0000313" key="2">
    <source>
        <dbReference type="Proteomes" id="UP001156669"/>
    </source>
</evidence>
<protein>
    <recommendedName>
        <fullName evidence="3">TetR/AcrR family transcriptional regulator</fullName>
    </recommendedName>
</protein>
<organism evidence="1 2">
    <name type="scientific">Vibrio hyugaensis</name>
    <dbReference type="NCBI Taxonomy" id="1534743"/>
    <lineage>
        <taxon>Bacteria</taxon>
        <taxon>Pseudomonadati</taxon>
        <taxon>Pseudomonadota</taxon>
        <taxon>Gammaproteobacteria</taxon>
        <taxon>Vibrionales</taxon>
        <taxon>Vibrionaceae</taxon>
        <taxon>Vibrio</taxon>
    </lineage>
</organism>
<dbReference type="InterPro" id="IPR009057">
    <property type="entry name" value="Homeodomain-like_sf"/>
</dbReference>
<comment type="caution">
    <text evidence="1">The sequence shown here is derived from an EMBL/GenBank/DDBJ whole genome shotgun (WGS) entry which is preliminary data.</text>
</comment>
<gene>
    <name evidence="1" type="ORF">GCM10007906_18620</name>
</gene>
<keyword evidence="2" id="KW-1185">Reference proteome</keyword>
<dbReference type="SUPFAM" id="SSF46689">
    <property type="entry name" value="Homeodomain-like"/>
    <property type="match status" value="1"/>
</dbReference>
<accession>A0ABQ5Y5A4</accession>
<evidence type="ECO:0008006" key="3">
    <source>
        <dbReference type="Google" id="ProtNLM"/>
    </source>
</evidence>
<dbReference type="RefSeq" id="WP_045402247.1">
    <property type="nucleotide sequence ID" value="NZ_BBLD01000048.1"/>
</dbReference>
<reference evidence="2" key="1">
    <citation type="journal article" date="2019" name="Int. J. Syst. Evol. Microbiol.">
        <title>The Global Catalogue of Microorganisms (GCM) 10K type strain sequencing project: providing services to taxonomists for standard genome sequencing and annotation.</title>
        <authorList>
            <consortium name="The Broad Institute Genomics Platform"/>
            <consortium name="The Broad Institute Genome Sequencing Center for Infectious Disease"/>
            <person name="Wu L."/>
            <person name="Ma J."/>
        </authorList>
    </citation>
    <scope>NUCLEOTIDE SEQUENCE [LARGE SCALE GENOMIC DNA]</scope>
    <source>
        <strain evidence="2">NBRC 110633</strain>
    </source>
</reference>
<evidence type="ECO:0000313" key="1">
    <source>
        <dbReference type="EMBL" id="GLR04275.1"/>
    </source>
</evidence>
<dbReference type="Pfam" id="PF18285">
    <property type="entry name" value="LuxT_C"/>
    <property type="match status" value="1"/>
</dbReference>
<name>A0ABQ5Y5A4_9VIBR</name>
<dbReference type="Gene3D" id="1.10.357.10">
    <property type="entry name" value="Tetracycline Repressor, domain 2"/>
    <property type="match status" value="1"/>
</dbReference>
<dbReference type="EMBL" id="BSOE01000025">
    <property type="protein sequence ID" value="GLR04275.1"/>
    <property type="molecule type" value="Genomic_DNA"/>
</dbReference>
<proteinExistence type="predicted"/>
<sequence>MARITAEQRASNKAEYDALVLRIFVEEGWDHVTYDRLSKELGIRKSTLQGYYENRLMFATALQGKILPHVMQKLDVNSSEGFIRSWFDAYWDHEDHVFREVVRMLVTSVVDSGSGAVQIKRAINQIESVLSNNIGKEEARKTMEIVFGKIIFIYMEQLVSK</sequence>
<dbReference type="Proteomes" id="UP001156669">
    <property type="component" value="Unassembled WGS sequence"/>
</dbReference>